<dbReference type="SUPFAM" id="SSF53098">
    <property type="entry name" value="Ribonuclease H-like"/>
    <property type="match status" value="1"/>
</dbReference>
<dbReference type="PANTHER" id="PTHR10724:SF10">
    <property type="entry name" value="S1 RNA-BINDING DOMAIN-CONTAINING PROTEIN 1"/>
    <property type="match status" value="1"/>
</dbReference>
<dbReference type="GO" id="GO:0006139">
    <property type="term" value="P:nucleobase-containing compound metabolic process"/>
    <property type="evidence" value="ECO:0007669"/>
    <property type="project" value="InterPro"/>
</dbReference>
<dbReference type="InterPro" id="IPR050437">
    <property type="entry name" value="Ribos_protein_bS1-like"/>
</dbReference>
<dbReference type="SUPFAM" id="SSF158832">
    <property type="entry name" value="Tex N-terminal region-like"/>
    <property type="match status" value="1"/>
</dbReference>
<dbReference type="Gene3D" id="2.40.50.140">
    <property type="entry name" value="Nucleic acid-binding proteins"/>
    <property type="match status" value="1"/>
</dbReference>
<dbReference type="InterPro" id="IPR018974">
    <property type="entry name" value="Tex-like_N"/>
</dbReference>
<keyword evidence="3" id="KW-1185">Reference proteome</keyword>
<dbReference type="InterPro" id="IPR041692">
    <property type="entry name" value="HHH_9"/>
</dbReference>
<protein>
    <recommendedName>
        <fullName evidence="1">S1 motif domain-containing protein</fullName>
    </recommendedName>
</protein>
<evidence type="ECO:0000313" key="3">
    <source>
        <dbReference type="Proteomes" id="UP001177023"/>
    </source>
</evidence>
<dbReference type="PROSITE" id="PS50126">
    <property type="entry name" value="S1"/>
    <property type="match status" value="1"/>
</dbReference>
<dbReference type="InterPro" id="IPR023319">
    <property type="entry name" value="Tex-like_HTH_dom_sf"/>
</dbReference>
<reference evidence="2" key="1">
    <citation type="submission" date="2023-06" db="EMBL/GenBank/DDBJ databases">
        <authorList>
            <person name="Delattre M."/>
        </authorList>
    </citation>
    <scope>NUCLEOTIDE SEQUENCE</scope>
    <source>
        <strain evidence="2">AF72</strain>
    </source>
</reference>
<dbReference type="AlphaFoldDB" id="A0AA36C979"/>
<organism evidence="2 3">
    <name type="scientific">Mesorhabditis spiculigera</name>
    <dbReference type="NCBI Taxonomy" id="96644"/>
    <lineage>
        <taxon>Eukaryota</taxon>
        <taxon>Metazoa</taxon>
        <taxon>Ecdysozoa</taxon>
        <taxon>Nematoda</taxon>
        <taxon>Chromadorea</taxon>
        <taxon>Rhabditida</taxon>
        <taxon>Rhabditina</taxon>
        <taxon>Rhabditomorpha</taxon>
        <taxon>Rhabditoidea</taxon>
        <taxon>Rhabditidae</taxon>
        <taxon>Mesorhabditinae</taxon>
        <taxon>Mesorhabditis</taxon>
    </lineage>
</organism>
<dbReference type="SMART" id="SM00316">
    <property type="entry name" value="S1"/>
    <property type="match status" value="1"/>
</dbReference>
<sequence length="731" mass="81557">MAHNTSLDVSFIEWAPDELLSQQCNISEDKAKRVCKLFDEGYEVAFVARYRVAQTGNMTTDEVRRAHESYKDIKVLEQKIVKAANTLSQKVEGPELVDALKGLQQARDNEDILVITQQFAAEKRVTKAAKARELGLAEAAQAIFQGKAVRVRELINGAELSDLKTVETYLKHLLADLINKHPETLAMVRKIGQLDTRLFVSVVGELSAKAKKLKPGDPNHDQIKHFERYINFTRNAHQVENCQILALERGAEREIVSWKVQIKDAEREHPLKRHPVHPSHLQFYQTSFAHALDQSFVPKCQRAIARFLTSRAEQAAIECFARNLRQLFSQQPLSDLHIIALDPGYKTCKMAFLSPLGEVLGHLESRFGGQRFFPEGLAHLKNWCKEAGSRCIFAVGDGTASRETQVELGRLFNEKAFGPGDWKFCVVSESGASKYSVTPLAEAEFPDLPPTTRSAISLGRRLLDPMGEYVKIEPQHLGMGMYQHSVPEKKLSTKLTETVREAVSMRGVNVNTASLQLLQQVCGLNKTTAAGIIKMREIAPIKRRADLQKIKGLGAKSYEQCAGFLIVLPPDQAEAGEPAKKRKKVEATYEPLDATIVHPTQYEEAKRILDKAGVELEQRHQQEAVKKLTKLNLTPDESVVRDLLLAEEKLVPAPLLQTQIRNIGSLKVGERLSGRVQNTTDFGVFVDIGAEKSGLLHRSKAGQQVFEVGQVVNVCIDQTDAARQRIGLRLA</sequence>
<dbReference type="Gene3D" id="1.10.3500.10">
    <property type="entry name" value="Tex N-terminal region-like"/>
    <property type="match status" value="1"/>
</dbReference>
<dbReference type="InterPro" id="IPR006641">
    <property type="entry name" value="YqgF/RNaseH-like_dom"/>
</dbReference>
<dbReference type="SUPFAM" id="SSF50249">
    <property type="entry name" value="Nucleic acid-binding proteins"/>
    <property type="match status" value="1"/>
</dbReference>
<dbReference type="GO" id="GO:0003729">
    <property type="term" value="F:mRNA binding"/>
    <property type="evidence" value="ECO:0007669"/>
    <property type="project" value="TreeGrafter"/>
</dbReference>
<evidence type="ECO:0000259" key="1">
    <source>
        <dbReference type="PROSITE" id="PS50126"/>
    </source>
</evidence>
<dbReference type="InterPro" id="IPR032639">
    <property type="entry name" value="Tex_YqgF"/>
</dbReference>
<dbReference type="InterPro" id="IPR012340">
    <property type="entry name" value="NA-bd_OB-fold"/>
</dbReference>
<dbReference type="Gene3D" id="1.10.10.650">
    <property type="entry name" value="RuvA domain 2-like"/>
    <property type="match status" value="1"/>
</dbReference>
<dbReference type="PANTHER" id="PTHR10724">
    <property type="entry name" value="30S RIBOSOMAL PROTEIN S1"/>
    <property type="match status" value="1"/>
</dbReference>
<dbReference type="InterPro" id="IPR037027">
    <property type="entry name" value="YqgF/RNaseH-like_dom_sf"/>
</dbReference>
<dbReference type="InterPro" id="IPR023323">
    <property type="entry name" value="Tex-like_dom_sf"/>
</dbReference>
<dbReference type="Pfam" id="PF09371">
    <property type="entry name" value="Tex_N"/>
    <property type="match status" value="1"/>
</dbReference>
<dbReference type="GO" id="GO:0003735">
    <property type="term" value="F:structural constituent of ribosome"/>
    <property type="evidence" value="ECO:0007669"/>
    <property type="project" value="TreeGrafter"/>
</dbReference>
<comment type="caution">
    <text evidence="2">The sequence shown here is derived from an EMBL/GenBank/DDBJ whole genome shotgun (WGS) entry which is preliminary data.</text>
</comment>
<feature type="non-terminal residue" evidence="2">
    <location>
        <position position="731"/>
    </location>
</feature>
<proteinExistence type="predicted"/>
<dbReference type="InterPro" id="IPR003029">
    <property type="entry name" value="S1_domain"/>
</dbReference>
<dbReference type="Pfam" id="PF17674">
    <property type="entry name" value="HHH_9"/>
    <property type="match status" value="1"/>
</dbReference>
<dbReference type="EMBL" id="CATQJA010000905">
    <property type="protein sequence ID" value="CAJ0564730.1"/>
    <property type="molecule type" value="Genomic_DNA"/>
</dbReference>
<feature type="domain" description="S1 motif" evidence="1">
    <location>
        <begin position="669"/>
        <end position="731"/>
    </location>
</feature>
<gene>
    <name evidence="2" type="ORF">MSPICULIGERA_LOCUS3402</name>
</gene>
<name>A0AA36C979_9BILA</name>
<dbReference type="SUPFAM" id="SSF47781">
    <property type="entry name" value="RuvA domain 2-like"/>
    <property type="match status" value="2"/>
</dbReference>
<dbReference type="Gene3D" id="3.30.420.140">
    <property type="entry name" value="YqgF/RNase H-like domain"/>
    <property type="match status" value="1"/>
</dbReference>
<dbReference type="Pfam" id="PF12836">
    <property type="entry name" value="HHH_3"/>
    <property type="match status" value="1"/>
</dbReference>
<dbReference type="InterPro" id="IPR010994">
    <property type="entry name" value="RuvA_2-like"/>
</dbReference>
<dbReference type="GO" id="GO:0006412">
    <property type="term" value="P:translation"/>
    <property type="evidence" value="ECO:0007669"/>
    <property type="project" value="TreeGrafter"/>
</dbReference>
<dbReference type="Proteomes" id="UP001177023">
    <property type="component" value="Unassembled WGS sequence"/>
</dbReference>
<evidence type="ECO:0000313" key="2">
    <source>
        <dbReference type="EMBL" id="CAJ0564730.1"/>
    </source>
</evidence>
<dbReference type="InterPro" id="IPR012337">
    <property type="entry name" value="RNaseH-like_sf"/>
</dbReference>
<dbReference type="Gene3D" id="1.10.150.310">
    <property type="entry name" value="Tex RuvX-like domain-like"/>
    <property type="match status" value="1"/>
</dbReference>
<dbReference type="SMART" id="SM00732">
    <property type="entry name" value="YqgFc"/>
    <property type="match status" value="1"/>
</dbReference>
<dbReference type="Pfam" id="PF16921">
    <property type="entry name" value="Tex_YqgF"/>
    <property type="match status" value="1"/>
</dbReference>
<dbReference type="Pfam" id="PF00575">
    <property type="entry name" value="S1"/>
    <property type="match status" value="1"/>
</dbReference>
<accession>A0AA36C979</accession>